<dbReference type="OrthoDB" id="9910330at2"/>
<evidence type="ECO:0000313" key="2">
    <source>
        <dbReference type="EMBL" id="EDM24959.1"/>
    </source>
</evidence>
<accession>A6DM42</accession>
<comment type="caution">
    <text evidence="3">The sequence shown here is derived from an EMBL/GenBank/DDBJ whole genome shotgun (WGS) entry which is preliminary data.</text>
</comment>
<feature type="domain" description="DUF6788" evidence="1">
    <location>
        <begin position="7"/>
        <end position="64"/>
    </location>
</feature>
<evidence type="ECO:0000259" key="1">
    <source>
        <dbReference type="Pfam" id="PF20586"/>
    </source>
</evidence>
<evidence type="ECO:0000313" key="3">
    <source>
        <dbReference type="EMBL" id="EDM27340.1"/>
    </source>
</evidence>
<reference evidence="3 4" key="2">
    <citation type="journal article" date="2010" name="J. Bacteriol.">
        <title>Genome sequence of Lentisphaera araneosa HTCC2155T, the type species of the order Lentisphaerales in the phylum Lentisphaerae.</title>
        <authorList>
            <person name="Thrash J.C."/>
            <person name="Cho J.C."/>
            <person name="Vergin K.L."/>
            <person name="Morris R.M."/>
            <person name="Giovannoni S.J."/>
        </authorList>
    </citation>
    <scope>NUCLEOTIDE SEQUENCE [LARGE SCALE GENOMIC DNA]</scope>
    <source>
        <strain evidence="3 4">HTCC2155</strain>
    </source>
</reference>
<dbReference type="Pfam" id="PF20586">
    <property type="entry name" value="DUF6788"/>
    <property type="match status" value="1"/>
</dbReference>
<dbReference type="RefSeq" id="WP_007278945.1">
    <property type="nucleotide sequence ID" value="NZ_ABCK01000010.1"/>
</dbReference>
<organism evidence="3 4">
    <name type="scientific">Lentisphaera araneosa HTCC2155</name>
    <dbReference type="NCBI Taxonomy" id="313628"/>
    <lineage>
        <taxon>Bacteria</taxon>
        <taxon>Pseudomonadati</taxon>
        <taxon>Lentisphaerota</taxon>
        <taxon>Lentisphaeria</taxon>
        <taxon>Lentisphaerales</taxon>
        <taxon>Lentisphaeraceae</taxon>
        <taxon>Lentisphaera</taxon>
    </lineage>
</organism>
<dbReference type="InterPro" id="IPR046738">
    <property type="entry name" value="DUF6788"/>
</dbReference>
<gene>
    <name evidence="2" type="ORF">LNTAR_03039</name>
    <name evidence="3" type="ORF">LNTAR_21540</name>
</gene>
<proteinExistence type="predicted"/>
<name>A6DM42_9BACT</name>
<dbReference type="EMBL" id="ABCK01000010">
    <property type="protein sequence ID" value="EDM27340.1"/>
    <property type="molecule type" value="Genomic_DNA"/>
</dbReference>
<keyword evidence="4" id="KW-1185">Reference proteome</keyword>
<dbReference type="EMBL" id="ABCK01000041">
    <property type="protein sequence ID" value="EDM24959.1"/>
    <property type="molecule type" value="Genomic_DNA"/>
</dbReference>
<protein>
    <recommendedName>
        <fullName evidence="1">DUF6788 domain-containing protein</fullName>
    </recommendedName>
</protein>
<reference evidence="3" key="1">
    <citation type="submission" date="2007-06" db="EMBL/GenBank/DDBJ databases">
        <authorList>
            <person name="Giovannoni S."/>
            <person name="Cho J.-C."/>
            <person name="Ferriera S."/>
            <person name="Johnson J."/>
            <person name="Kravitz S."/>
            <person name="Beeson K."/>
            <person name="Sutton G."/>
            <person name="Rogers Y.-H."/>
            <person name="Friedman R."/>
            <person name="Frazier M."/>
            <person name="Venter J.C."/>
        </authorList>
    </citation>
    <scope>NUCLEOTIDE SEQUENCE</scope>
    <source>
        <strain evidence="3">HTCC2155</strain>
    </source>
</reference>
<dbReference type="AlphaFoldDB" id="A6DM42"/>
<sequence>MEKFELLEKLNELKTELIKSPYWVAGTVIETTRKQSKKEKPFYYLSQSIKGKTKTTYIAARHLEVFKKAEAEGERIKQLMTEINRINILLIKSEVSDA</sequence>
<dbReference type="Proteomes" id="UP000004947">
    <property type="component" value="Unassembled WGS sequence"/>
</dbReference>
<evidence type="ECO:0000313" key="4">
    <source>
        <dbReference type="Proteomes" id="UP000004947"/>
    </source>
</evidence>